<name>A0ACC0VDJ4_9HYPO</name>
<proteinExistence type="predicted"/>
<keyword evidence="2" id="KW-1185">Reference proteome</keyword>
<protein>
    <submittedName>
        <fullName evidence="1">Uncharacterized protein</fullName>
    </submittedName>
</protein>
<accession>A0ACC0VDJ4</accession>
<gene>
    <name evidence="1" type="ORF">N3K66_001024</name>
</gene>
<evidence type="ECO:0000313" key="2">
    <source>
        <dbReference type="Proteomes" id="UP001163324"/>
    </source>
</evidence>
<reference evidence="1" key="1">
    <citation type="submission" date="2022-10" db="EMBL/GenBank/DDBJ databases">
        <title>Complete Genome of Trichothecium roseum strain YXFP-22015, a Plant Pathogen Isolated from Citrus.</title>
        <authorList>
            <person name="Wang Y."/>
            <person name="Zhu L."/>
        </authorList>
    </citation>
    <scope>NUCLEOTIDE SEQUENCE</scope>
    <source>
        <strain evidence="1">YXFP-22015</strain>
    </source>
</reference>
<dbReference type="Proteomes" id="UP001163324">
    <property type="component" value="Chromosome 1"/>
</dbReference>
<evidence type="ECO:0000313" key="1">
    <source>
        <dbReference type="EMBL" id="KAI9904495.1"/>
    </source>
</evidence>
<comment type="caution">
    <text evidence="1">The sequence shown here is derived from an EMBL/GenBank/DDBJ whole genome shotgun (WGS) entry which is preliminary data.</text>
</comment>
<organism evidence="1 2">
    <name type="scientific">Trichothecium roseum</name>
    <dbReference type="NCBI Taxonomy" id="47278"/>
    <lineage>
        <taxon>Eukaryota</taxon>
        <taxon>Fungi</taxon>
        <taxon>Dikarya</taxon>
        <taxon>Ascomycota</taxon>
        <taxon>Pezizomycotina</taxon>
        <taxon>Sordariomycetes</taxon>
        <taxon>Hypocreomycetidae</taxon>
        <taxon>Hypocreales</taxon>
        <taxon>Hypocreales incertae sedis</taxon>
        <taxon>Trichothecium</taxon>
    </lineage>
</organism>
<sequence length="652" mass="71231">MPSSTRKRQRIRREAEQSDTLPTNFEPEPSSPAQPVKRRKQEQNEPQEITNDDGRIAQVTQHLKAGDNRVQASKDYANSIHESNQNGVQAFGKIAAQDWTYYITNVVVKIGRAPEKITATSGENNEEEDDEQVHIDLGPSKMVSRTHATISYDAKNEVWLLRVTGRNGAKVDGQLCKRDDDLALSSGQVIEIGNVEMMFVLPTEIIPLHIHPSFVQRCAQSPSTPDASISQRSSLNITNYSDHKRPGTPPASSRTRQQPFSGKSPAVSTPAPVMVGASGADLSLDGNQHIKPQYSYAQMITQSIMDAPGGKLNLNGIYNFITTNYSYYRHQPAGGWQNSIRHNLSLSKSFEKVPRSTNEPGKGMKWQLVPETKEEMIKNAWRVGRGGHRGSSAPSSPNQLNYITQGPKEMAAREPLSTRRRRGSPLGSPLRPTLPIAQSTPNERRGGRAATLTADGSPLPRQRKSIISDTPHSGFQPQSPTLTSSYLQDESTSFVTPAPPKVHPRLAPPSTAQRPSHCMPTSSPAPFWKYADIGSTPMKLPGPYDSSPSKSGLKRAPESSSPPPQEKSPLSSPSKPQNTGKRDRAEQGRIDEDDEEEFDLTKGFQSIGSFHAPKGGADRAGITDFKPIKTHPGLGGGAKTKSMIARASEKSL</sequence>
<dbReference type="EMBL" id="CM047940">
    <property type="protein sequence ID" value="KAI9904495.1"/>
    <property type="molecule type" value="Genomic_DNA"/>
</dbReference>